<name>A0A4Z2F8C1_9TELE</name>
<feature type="region of interest" description="Disordered" evidence="1">
    <location>
        <begin position="55"/>
        <end position="83"/>
    </location>
</feature>
<evidence type="ECO:0000313" key="3">
    <source>
        <dbReference type="Proteomes" id="UP000314294"/>
    </source>
</evidence>
<gene>
    <name evidence="2" type="ORF">EYF80_052456</name>
</gene>
<dbReference type="Proteomes" id="UP000314294">
    <property type="component" value="Unassembled WGS sequence"/>
</dbReference>
<reference evidence="2 3" key="1">
    <citation type="submission" date="2019-03" db="EMBL/GenBank/DDBJ databases">
        <title>First draft genome of Liparis tanakae, snailfish: a comprehensive survey of snailfish specific genes.</title>
        <authorList>
            <person name="Kim W."/>
            <person name="Song I."/>
            <person name="Jeong J.-H."/>
            <person name="Kim D."/>
            <person name="Kim S."/>
            <person name="Ryu S."/>
            <person name="Song J.Y."/>
            <person name="Lee S.K."/>
        </authorList>
    </citation>
    <scope>NUCLEOTIDE SEQUENCE [LARGE SCALE GENOMIC DNA]</scope>
    <source>
        <tissue evidence="2">Muscle</tissue>
    </source>
</reference>
<keyword evidence="3" id="KW-1185">Reference proteome</keyword>
<feature type="region of interest" description="Disordered" evidence="1">
    <location>
        <begin position="103"/>
        <end position="158"/>
    </location>
</feature>
<protein>
    <submittedName>
        <fullName evidence="2">Uncharacterized protein</fullName>
    </submittedName>
</protein>
<sequence length="158" mass="17444">MTLRWTLKCRVGPTGRFWEEMHSEPESHRPDCVFPNLFIYRSRLRARPGRHQHIPSGLWLHTTSRPSGRTPAASPLTGRGNVSIDLSPREAIRPRCPTAFRSNRGLSRRISAPGGERCLSDTSFPSGESMKGPQVRGEATRGVMASSDGSDEVIVAPP</sequence>
<dbReference type="AlphaFoldDB" id="A0A4Z2F8C1"/>
<organism evidence="2 3">
    <name type="scientific">Liparis tanakae</name>
    <name type="common">Tanaka's snailfish</name>
    <dbReference type="NCBI Taxonomy" id="230148"/>
    <lineage>
        <taxon>Eukaryota</taxon>
        <taxon>Metazoa</taxon>
        <taxon>Chordata</taxon>
        <taxon>Craniata</taxon>
        <taxon>Vertebrata</taxon>
        <taxon>Euteleostomi</taxon>
        <taxon>Actinopterygii</taxon>
        <taxon>Neopterygii</taxon>
        <taxon>Teleostei</taxon>
        <taxon>Neoteleostei</taxon>
        <taxon>Acanthomorphata</taxon>
        <taxon>Eupercaria</taxon>
        <taxon>Perciformes</taxon>
        <taxon>Cottioidei</taxon>
        <taxon>Cottales</taxon>
        <taxon>Liparidae</taxon>
        <taxon>Liparis</taxon>
    </lineage>
</organism>
<accession>A0A4Z2F8C1</accession>
<comment type="caution">
    <text evidence="2">The sequence shown here is derived from an EMBL/GenBank/DDBJ whole genome shotgun (WGS) entry which is preliminary data.</text>
</comment>
<evidence type="ECO:0000313" key="2">
    <source>
        <dbReference type="EMBL" id="TNN37388.1"/>
    </source>
</evidence>
<evidence type="ECO:0000256" key="1">
    <source>
        <dbReference type="SAM" id="MobiDB-lite"/>
    </source>
</evidence>
<dbReference type="EMBL" id="SRLO01001495">
    <property type="protein sequence ID" value="TNN37388.1"/>
    <property type="molecule type" value="Genomic_DNA"/>
</dbReference>
<proteinExistence type="predicted"/>